<dbReference type="InterPro" id="IPR050468">
    <property type="entry name" value="Cuticle_Struct_Prot"/>
</dbReference>
<dbReference type="AlphaFoldDB" id="A0A5N4APD2"/>
<dbReference type="PROSITE" id="PS51155">
    <property type="entry name" value="CHIT_BIND_RR_2"/>
    <property type="match status" value="1"/>
</dbReference>
<evidence type="ECO:0000313" key="4">
    <source>
        <dbReference type="Proteomes" id="UP000327044"/>
    </source>
</evidence>
<reference evidence="3 4" key="1">
    <citation type="journal article" date="2018" name="Elife">
        <title>Firefly genomes illuminate parallel origins of bioluminescence in beetles.</title>
        <authorList>
            <person name="Fallon T.R."/>
            <person name="Lower S.E."/>
            <person name="Chang C.H."/>
            <person name="Bessho-Uehara M."/>
            <person name="Martin G.J."/>
            <person name="Bewick A.J."/>
            <person name="Behringer M."/>
            <person name="Debat H.J."/>
            <person name="Wong I."/>
            <person name="Day J.C."/>
            <person name="Suvorov A."/>
            <person name="Silva C.J."/>
            <person name="Stanger-Hall K.F."/>
            <person name="Hall D.W."/>
            <person name="Schmitz R.J."/>
            <person name="Nelson D.R."/>
            <person name="Lewis S.M."/>
            <person name="Shigenobu S."/>
            <person name="Bybee S.M."/>
            <person name="Larracuente A.M."/>
            <person name="Oba Y."/>
            <person name="Weng J.K."/>
        </authorList>
    </citation>
    <scope>NUCLEOTIDE SEQUENCE [LARGE SCALE GENOMIC DNA]</scope>
    <source>
        <strain evidence="3">1611_PpyrPB1</strain>
        <tissue evidence="3">Whole body</tissue>
    </source>
</reference>
<dbReference type="InParanoid" id="A0A5N4APD2"/>
<organism evidence="3 4">
    <name type="scientific">Photinus pyralis</name>
    <name type="common">Common eastern firefly</name>
    <name type="synonym">Lampyris pyralis</name>
    <dbReference type="NCBI Taxonomy" id="7054"/>
    <lineage>
        <taxon>Eukaryota</taxon>
        <taxon>Metazoa</taxon>
        <taxon>Ecdysozoa</taxon>
        <taxon>Arthropoda</taxon>
        <taxon>Hexapoda</taxon>
        <taxon>Insecta</taxon>
        <taxon>Pterygota</taxon>
        <taxon>Neoptera</taxon>
        <taxon>Endopterygota</taxon>
        <taxon>Coleoptera</taxon>
        <taxon>Polyphaga</taxon>
        <taxon>Elateriformia</taxon>
        <taxon>Elateroidea</taxon>
        <taxon>Lampyridae</taxon>
        <taxon>Lampyrinae</taxon>
        <taxon>Photinus</taxon>
    </lineage>
</organism>
<keyword evidence="2" id="KW-0732">Signal</keyword>
<keyword evidence="4" id="KW-1185">Reference proteome</keyword>
<dbReference type="Proteomes" id="UP000327044">
    <property type="component" value="Unassembled WGS sequence"/>
</dbReference>
<dbReference type="PANTHER" id="PTHR10380:SF196">
    <property type="entry name" value="CUTICULAR PROTEIN 72EA"/>
    <property type="match status" value="1"/>
</dbReference>
<name>A0A5N4APD2_PHOPY</name>
<keyword evidence="1" id="KW-0193">Cuticle</keyword>
<sequence length="120" mass="12829">MNHLLVIALVIAVISAKPQGNFVSVSQDTLGNYNFKYVAGSVARAESRDSYGNVVGAFSYIDANGVLRETQFTSGVDGYQPISDDIPIPVVDTPEVAQAKFAHLAVLHAAYLRLPTGLSF</sequence>
<dbReference type="Pfam" id="PF00379">
    <property type="entry name" value="Chitin_bind_4"/>
    <property type="match status" value="1"/>
</dbReference>
<proteinExistence type="predicted"/>
<gene>
    <name evidence="3" type="ORF">PPYR_07085</name>
</gene>
<comment type="caution">
    <text evidence="3">The sequence shown here is derived from an EMBL/GenBank/DDBJ whole genome shotgun (WGS) entry which is preliminary data.</text>
</comment>
<evidence type="ECO:0000256" key="1">
    <source>
        <dbReference type="PROSITE-ProRule" id="PRU00497"/>
    </source>
</evidence>
<protein>
    <recommendedName>
        <fullName evidence="5">Cuticle protein 6</fullName>
    </recommendedName>
</protein>
<accession>A0A5N4APD2</accession>
<evidence type="ECO:0008006" key="5">
    <source>
        <dbReference type="Google" id="ProtNLM"/>
    </source>
</evidence>
<dbReference type="InterPro" id="IPR000618">
    <property type="entry name" value="Insect_cuticle"/>
</dbReference>
<dbReference type="PANTHER" id="PTHR10380">
    <property type="entry name" value="CUTICLE PROTEIN"/>
    <property type="match status" value="1"/>
</dbReference>
<feature type="signal peptide" evidence="2">
    <location>
        <begin position="1"/>
        <end position="16"/>
    </location>
</feature>
<feature type="chain" id="PRO_5024409333" description="Cuticle protein 6" evidence="2">
    <location>
        <begin position="17"/>
        <end position="120"/>
    </location>
</feature>
<evidence type="ECO:0000256" key="2">
    <source>
        <dbReference type="SAM" id="SignalP"/>
    </source>
</evidence>
<dbReference type="EMBL" id="VVIM01000005">
    <property type="protein sequence ID" value="KAB0799205.1"/>
    <property type="molecule type" value="Genomic_DNA"/>
</dbReference>
<dbReference type="GO" id="GO:0008010">
    <property type="term" value="F:structural constituent of chitin-based larval cuticle"/>
    <property type="evidence" value="ECO:0007669"/>
    <property type="project" value="TreeGrafter"/>
</dbReference>
<evidence type="ECO:0000313" key="3">
    <source>
        <dbReference type="EMBL" id="KAB0799205.1"/>
    </source>
</evidence>
<dbReference type="OrthoDB" id="6515429at2759"/>
<dbReference type="GO" id="GO:0062129">
    <property type="term" value="C:chitin-based extracellular matrix"/>
    <property type="evidence" value="ECO:0007669"/>
    <property type="project" value="TreeGrafter"/>
</dbReference>